<evidence type="ECO:0000256" key="1">
    <source>
        <dbReference type="SAM" id="SignalP"/>
    </source>
</evidence>
<dbReference type="Pfam" id="PF19081">
    <property type="entry name" value="Ig_7"/>
    <property type="match status" value="2"/>
</dbReference>
<proteinExistence type="predicted"/>
<dbReference type="InterPro" id="IPR026444">
    <property type="entry name" value="Secre_tail"/>
</dbReference>
<feature type="chain" id="PRO_5029466656" evidence="1">
    <location>
        <begin position="24"/>
        <end position="1176"/>
    </location>
</feature>
<feature type="domain" description="Ig-like" evidence="3">
    <location>
        <begin position="761"/>
        <end position="838"/>
    </location>
</feature>
<evidence type="ECO:0000259" key="3">
    <source>
        <dbReference type="Pfam" id="PF19081"/>
    </source>
</evidence>
<dbReference type="KEGG" id="srho:HH216_10880"/>
<reference evidence="4 5" key="1">
    <citation type="submission" date="2020-04" db="EMBL/GenBank/DDBJ databases">
        <title>Genome sequencing of novel species.</title>
        <authorList>
            <person name="Heo J."/>
            <person name="Kim S.-J."/>
            <person name="Kim J.-S."/>
            <person name="Hong S.-B."/>
            <person name="Kwon S.-W."/>
        </authorList>
    </citation>
    <scope>NUCLEOTIDE SEQUENCE [LARGE SCALE GENOMIC DNA]</scope>
    <source>
        <strain evidence="4 5">CJU-R4</strain>
    </source>
</reference>
<evidence type="ECO:0000313" key="4">
    <source>
        <dbReference type="EMBL" id="QJD78878.1"/>
    </source>
</evidence>
<dbReference type="RefSeq" id="WP_169550845.1">
    <property type="nucleotide sequence ID" value="NZ_CP051677.1"/>
</dbReference>
<organism evidence="4 5">
    <name type="scientific">Spirosoma rhododendri</name>
    <dbReference type="NCBI Taxonomy" id="2728024"/>
    <lineage>
        <taxon>Bacteria</taxon>
        <taxon>Pseudomonadati</taxon>
        <taxon>Bacteroidota</taxon>
        <taxon>Cytophagia</taxon>
        <taxon>Cytophagales</taxon>
        <taxon>Cytophagaceae</taxon>
        <taxon>Spirosoma</taxon>
    </lineage>
</organism>
<evidence type="ECO:0000313" key="5">
    <source>
        <dbReference type="Proteomes" id="UP000501128"/>
    </source>
</evidence>
<dbReference type="NCBIfam" id="TIGR04183">
    <property type="entry name" value="Por_Secre_tail"/>
    <property type="match status" value="1"/>
</dbReference>
<feature type="domain" description="Secretion system C-terminal sorting" evidence="2">
    <location>
        <begin position="1099"/>
        <end position="1167"/>
    </location>
</feature>
<sequence length="1176" mass="120773">MPSFLRTYWLPILLFICSLTPLAAQPTLTLYYGDPAASPDAAFDGNVLQAGSQIGDAPIYAKFGGTGTKSFQIDSPGENKTITVDKDGFFFIRPTASMVVDASKIKNFTGTVTGSVSITVKQLAITTISANVTSSVTPGSDLLISYTTGAGTFPVDLTVNGFTVNLLTSSGSYVTTLLSPADQYSGREQKGSSFGGTRTIRATIPASVSSGTYRVQVSTTALNQNVIGSQSPTFTIAANNPSITASSISTTACAGSSVSFPFTVTGGTFPSGTTFNVQLVSSSGSVQTLSGASASSPISAVIPASLSTGSYSFRIVSSTGATSSIATIPVRGLPTMVISGGGTVNVGATAPVVLTLTGVAPWTIIYTDYTSATSSSLRSVTTSVSPFTIYPTFYATTTYSATQISLRDAGSCGTNAPISGSAQINVGQTTITTNTLSGTFCPGTTISVGFVTSTALPSNVTYQAELSDANGNFSSPTVIGSGSTSPISARLPEQPDLSLNYRLRVVAQKPATAGTTDYSSLTTPVPTGLQITRPAGPIVSDVSFCPGESLKPLTAIGASVSWFLQGSTAVVGSNPIPANNQSSVYLANQMVNGCASVLSRLNVIMKDVPAAPSVSNVTVCQGGQGQFNASIPGALWYTSATGGSGSSQPPGINSQSAGDQTIYVSQTVNGCEGPRAAVKATVTAPPAAPTVTTSTVCQYATASPLTAVGANLIWYGSSGQLASAPTPSTSVPATLTYGVTQTVNGCQSAQATASVVVQAAPAMPTANPARYCVGDTPQSLTATGNGTAFRWYQTASGGAASTTAPGFSTQSPKVLTFYVAQVDGGGCESLRQPVSISVVAAPSTPSVTAQQFACQNTVVGPLSANPGTGLIWQGSGINGSTATAPTPLTTQPGTFTYLVTQQAGSCSSPAARISYTVNPQPEAPRVQSPVSFCLGNTARPLSATATGQLTWYVNPDRSGTASASQTPDLNTVGRKLYYVTQRDGNNCESINSIVEVRVANRATARITGDGNIYPGDSTALRVRLTGDGPWTFTDWTGKPITTQDSLYVSWVRPTATRAYSITNLQSACGIGDNGSGYTLTVRAPLAAQPIAEPLTVIAYPNPTPGDLTVDWSSPTRQPITLQIVDATGHIIRQVNRTATTLRQTEQFQLGPHPTGQYYLRVLSDTNTPVIRTITKQ</sequence>
<evidence type="ECO:0000259" key="2">
    <source>
        <dbReference type="Pfam" id="PF18962"/>
    </source>
</evidence>
<dbReference type="InterPro" id="IPR044023">
    <property type="entry name" value="Ig_7"/>
</dbReference>
<name>A0A7L5DQR8_9BACT</name>
<dbReference type="AlphaFoldDB" id="A0A7L5DQR8"/>
<keyword evidence="5" id="KW-1185">Reference proteome</keyword>
<dbReference type="Pfam" id="PF18962">
    <property type="entry name" value="Por_Secre_tail"/>
    <property type="match status" value="1"/>
</dbReference>
<gene>
    <name evidence="4" type="ORF">HH216_10880</name>
</gene>
<feature type="signal peptide" evidence="1">
    <location>
        <begin position="1"/>
        <end position="23"/>
    </location>
</feature>
<keyword evidence="1" id="KW-0732">Signal</keyword>
<dbReference type="EMBL" id="CP051677">
    <property type="protein sequence ID" value="QJD78878.1"/>
    <property type="molecule type" value="Genomic_DNA"/>
</dbReference>
<dbReference type="Proteomes" id="UP000501128">
    <property type="component" value="Chromosome"/>
</dbReference>
<protein>
    <submittedName>
        <fullName evidence="4">T9SS type A sorting domain-containing protein</fullName>
    </submittedName>
</protein>
<feature type="domain" description="Ig-like" evidence="3">
    <location>
        <begin position="609"/>
        <end position="683"/>
    </location>
</feature>
<accession>A0A7L5DQR8</accession>